<reference evidence="8" key="2">
    <citation type="submission" date="2022-01" db="EMBL/GenBank/DDBJ databases">
        <authorList>
            <person name="Yamashiro T."/>
            <person name="Shiraishi A."/>
            <person name="Satake H."/>
            <person name="Nakayama K."/>
        </authorList>
    </citation>
    <scope>NUCLEOTIDE SEQUENCE</scope>
</reference>
<keyword evidence="6 8" id="KW-0695">RNA-directed DNA polymerase</keyword>
<dbReference type="Proteomes" id="UP001151760">
    <property type="component" value="Unassembled WGS sequence"/>
</dbReference>
<evidence type="ECO:0000313" key="9">
    <source>
        <dbReference type="Proteomes" id="UP001151760"/>
    </source>
</evidence>
<proteinExistence type="predicted"/>
<dbReference type="Pfam" id="PF17917">
    <property type="entry name" value="RT_RNaseH"/>
    <property type="match status" value="1"/>
</dbReference>
<keyword evidence="4" id="KW-0255">Endonuclease</keyword>
<evidence type="ECO:0000313" key="8">
    <source>
        <dbReference type="EMBL" id="GJT68647.1"/>
    </source>
</evidence>
<comment type="caution">
    <text evidence="8">The sequence shown here is derived from an EMBL/GenBank/DDBJ whole genome shotgun (WGS) entry which is preliminary data.</text>
</comment>
<dbReference type="InterPro" id="IPR036397">
    <property type="entry name" value="RNaseH_sf"/>
</dbReference>
<keyword evidence="2" id="KW-0548">Nucleotidyltransferase</keyword>
<evidence type="ECO:0000256" key="3">
    <source>
        <dbReference type="ARBA" id="ARBA00022722"/>
    </source>
</evidence>
<evidence type="ECO:0000256" key="4">
    <source>
        <dbReference type="ARBA" id="ARBA00022759"/>
    </source>
</evidence>
<dbReference type="InterPro" id="IPR041373">
    <property type="entry name" value="RT_RNaseH"/>
</dbReference>
<gene>
    <name evidence="8" type="ORF">Tco_1020127</name>
</gene>
<dbReference type="Gene3D" id="3.30.420.10">
    <property type="entry name" value="Ribonuclease H-like superfamily/Ribonuclease H"/>
    <property type="match status" value="1"/>
</dbReference>
<evidence type="ECO:0000256" key="1">
    <source>
        <dbReference type="ARBA" id="ARBA00022679"/>
    </source>
</evidence>
<organism evidence="8 9">
    <name type="scientific">Tanacetum coccineum</name>
    <dbReference type="NCBI Taxonomy" id="301880"/>
    <lineage>
        <taxon>Eukaryota</taxon>
        <taxon>Viridiplantae</taxon>
        <taxon>Streptophyta</taxon>
        <taxon>Embryophyta</taxon>
        <taxon>Tracheophyta</taxon>
        <taxon>Spermatophyta</taxon>
        <taxon>Magnoliopsida</taxon>
        <taxon>eudicotyledons</taxon>
        <taxon>Gunneridae</taxon>
        <taxon>Pentapetalae</taxon>
        <taxon>asterids</taxon>
        <taxon>campanulids</taxon>
        <taxon>Asterales</taxon>
        <taxon>Asteraceae</taxon>
        <taxon>Asteroideae</taxon>
        <taxon>Anthemideae</taxon>
        <taxon>Anthemidinae</taxon>
        <taxon>Tanacetum</taxon>
    </lineage>
</organism>
<evidence type="ECO:0000259" key="7">
    <source>
        <dbReference type="PROSITE" id="PS50994"/>
    </source>
</evidence>
<dbReference type="EMBL" id="BQNB010017918">
    <property type="protein sequence ID" value="GJT68647.1"/>
    <property type="molecule type" value="Genomic_DNA"/>
</dbReference>
<accession>A0ABQ5G1E1</accession>
<dbReference type="InterPro" id="IPR043502">
    <property type="entry name" value="DNA/RNA_pol_sf"/>
</dbReference>
<evidence type="ECO:0000256" key="6">
    <source>
        <dbReference type="ARBA" id="ARBA00022918"/>
    </source>
</evidence>
<dbReference type="PANTHER" id="PTHR34072">
    <property type="entry name" value="ENZYMATIC POLYPROTEIN-RELATED"/>
    <property type="match status" value="1"/>
</dbReference>
<evidence type="ECO:0000256" key="5">
    <source>
        <dbReference type="ARBA" id="ARBA00022801"/>
    </source>
</evidence>
<keyword evidence="9" id="KW-1185">Reference proteome</keyword>
<keyword evidence="3" id="KW-0540">Nuclease</keyword>
<dbReference type="CDD" id="cd09274">
    <property type="entry name" value="RNase_HI_RT_Ty3"/>
    <property type="match status" value="1"/>
</dbReference>
<dbReference type="GO" id="GO:0003964">
    <property type="term" value="F:RNA-directed DNA polymerase activity"/>
    <property type="evidence" value="ECO:0007669"/>
    <property type="project" value="UniProtKB-KW"/>
</dbReference>
<evidence type="ECO:0000256" key="2">
    <source>
        <dbReference type="ARBA" id="ARBA00022695"/>
    </source>
</evidence>
<protein>
    <submittedName>
        <fullName evidence="8">Reverse transcriptase domain-containing protein</fullName>
    </submittedName>
</protein>
<keyword evidence="5" id="KW-0378">Hydrolase</keyword>
<keyword evidence="1" id="KW-0808">Transferase</keyword>
<dbReference type="InterPro" id="IPR001584">
    <property type="entry name" value="Integrase_cat-core"/>
</dbReference>
<dbReference type="SUPFAM" id="SSF56672">
    <property type="entry name" value="DNA/RNA polymerases"/>
    <property type="match status" value="1"/>
</dbReference>
<dbReference type="SUPFAM" id="SSF53098">
    <property type="entry name" value="Ribonuclease H-like"/>
    <property type="match status" value="1"/>
</dbReference>
<dbReference type="PANTHER" id="PTHR34072:SF52">
    <property type="entry name" value="RIBONUCLEASE H"/>
    <property type="match status" value="1"/>
</dbReference>
<name>A0ABQ5G1E1_9ASTR</name>
<dbReference type="InterPro" id="IPR012337">
    <property type="entry name" value="RNaseH-like_sf"/>
</dbReference>
<feature type="domain" description="Integrase catalytic" evidence="7">
    <location>
        <begin position="144"/>
        <end position="308"/>
    </location>
</feature>
<dbReference type="PROSITE" id="PS50994">
    <property type="entry name" value="INTEGRASE"/>
    <property type="match status" value="1"/>
</dbReference>
<reference evidence="8" key="1">
    <citation type="journal article" date="2022" name="Int. J. Mol. Sci.">
        <title>Draft Genome of Tanacetum Coccineum: Genomic Comparison of Closely Related Tanacetum-Family Plants.</title>
        <authorList>
            <person name="Yamashiro T."/>
            <person name="Shiraishi A."/>
            <person name="Nakayama K."/>
            <person name="Satake H."/>
        </authorList>
    </citation>
    <scope>NUCLEOTIDE SEQUENCE</scope>
</reference>
<sequence length="317" mass="37257">MQRGKVIAYASRQLKIHEKNYTTHDLELRAVVFAIKIWRHYLYRTKSIIYTIRAYNFFYQKGLNMCQRRWIKLFSDYDCEIRYHPGKANVVVVALSRKERVKPRRVRAMPMTIQSSVKDKILVAQSEASKVKAEHQRPSGLLQHLEIPEWKWDKITMDFITKLSRSSSRYDMILEIVDRLTKSAHFLAIHGDYKMEKLSRLYIDEIVARHGVPMSIISDHNGRFTSRFWQTLQKALGTHLDISMDYHPQTDGQSECTIQALEDMLRACVIDFGGSWDTHLSLAEFSYNNSYHPPSTERLKTTRRLDGYFLSCDDLRL</sequence>